<dbReference type="PRINTS" id="PR00153">
    <property type="entry name" value="CSAPPISMRASE"/>
</dbReference>
<sequence>MSWCCQSLTPIVSFPSCLISLIHQPSLAASQYVAQKGNLEMKSMLKVLFVAACFVTSYSPVTADDAQPKSAVETWQELKVRRESIVKELATLRSSFATAPPADRLEIAQKFRTLANEYNQEVGPNFVAAAEAAFAEEPTLVEAGEMAAQAALGEGRYQDASNFAEKVLAQDADSAAAGNAYGVSNFALHNFEKADEVLSGLAAKGQLDQQGERFAEPASEYGEFWNREQKLRAAQAALGAEQQLPQIELITTKGRIVCELFEEEAPNTVANFVSLIESGFYNGIQFHRVIPNFMIQGGDPLTLNDNPSDDGTGGPGYNIDCECYAANARKHFRGTLSMAHAGKDSGGSQFFITHLPTHWLNANPKAQSGHTAFGRVLEGFDVLDSIKPGDKIESAKVLRKRNHEYKPVTHPE</sequence>
<dbReference type="PANTHER" id="PTHR45625:SF4">
    <property type="entry name" value="PEPTIDYLPROLYL ISOMERASE DOMAIN AND WD REPEAT-CONTAINING PROTEIN 1"/>
    <property type="match status" value="1"/>
</dbReference>
<dbReference type="PROSITE" id="PS50072">
    <property type="entry name" value="CSA_PPIASE_2"/>
    <property type="match status" value="1"/>
</dbReference>
<gene>
    <name evidence="5" type="primary">ppiB</name>
    <name evidence="5" type="ORF">V22_22460</name>
</gene>
<dbReference type="Proteomes" id="UP000319976">
    <property type="component" value="Chromosome"/>
</dbReference>
<evidence type="ECO:0000256" key="1">
    <source>
        <dbReference type="ARBA" id="ARBA00013194"/>
    </source>
</evidence>
<dbReference type="SUPFAM" id="SSF48452">
    <property type="entry name" value="TPR-like"/>
    <property type="match status" value="1"/>
</dbReference>
<protein>
    <recommendedName>
        <fullName evidence="1">peptidylprolyl isomerase</fullName>
        <ecNumber evidence="1">5.2.1.8</ecNumber>
    </recommendedName>
</protein>
<evidence type="ECO:0000256" key="3">
    <source>
        <dbReference type="ARBA" id="ARBA00023235"/>
    </source>
</evidence>
<proteinExistence type="predicted"/>
<evidence type="ECO:0000256" key="2">
    <source>
        <dbReference type="ARBA" id="ARBA00023110"/>
    </source>
</evidence>
<feature type="domain" description="PPIase cyclophilin-type" evidence="4">
    <location>
        <begin position="254"/>
        <end position="387"/>
    </location>
</feature>
<reference evidence="5 6" key="1">
    <citation type="submission" date="2019-02" db="EMBL/GenBank/DDBJ databases">
        <title>Deep-cultivation of Planctomycetes and their phenomic and genomic characterization uncovers novel biology.</title>
        <authorList>
            <person name="Wiegand S."/>
            <person name="Jogler M."/>
            <person name="Boedeker C."/>
            <person name="Pinto D."/>
            <person name="Vollmers J."/>
            <person name="Rivas-Marin E."/>
            <person name="Kohn T."/>
            <person name="Peeters S.H."/>
            <person name="Heuer A."/>
            <person name="Rast P."/>
            <person name="Oberbeckmann S."/>
            <person name="Bunk B."/>
            <person name="Jeske O."/>
            <person name="Meyerdierks A."/>
            <person name="Storesund J.E."/>
            <person name="Kallscheuer N."/>
            <person name="Luecker S."/>
            <person name="Lage O.M."/>
            <person name="Pohl T."/>
            <person name="Merkel B.J."/>
            <person name="Hornburger P."/>
            <person name="Mueller R.-W."/>
            <person name="Bruemmer F."/>
            <person name="Labrenz M."/>
            <person name="Spormann A.M."/>
            <person name="Op den Camp H."/>
            <person name="Overmann J."/>
            <person name="Amann R."/>
            <person name="Jetten M.S.M."/>
            <person name="Mascher T."/>
            <person name="Medema M.H."/>
            <person name="Devos D.P."/>
            <person name="Kaster A.-K."/>
            <person name="Ovreas L."/>
            <person name="Rohde M."/>
            <person name="Galperin M.Y."/>
            <person name="Jogler C."/>
        </authorList>
    </citation>
    <scope>NUCLEOTIDE SEQUENCE [LARGE SCALE GENOMIC DNA]</scope>
    <source>
        <strain evidence="5 6">V22</strain>
    </source>
</reference>
<keyword evidence="2" id="KW-0697">Rotamase</keyword>
<keyword evidence="6" id="KW-1185">Reference proteome</keyword>
<dbReference type="Pfam" id="PF00160">
    <property type="entry name" value="Pro_isomerase"/>
    <property type="match status" value="1"/>
</dbReference>
<organism evidence="5 6">
    <name type="scientific">Calycomorphotria hydatis</name>
    <dbReference type="NCBI Taxonomy" id="2528027"/>
    <lineage>
        <taxon>Bacteria</taxon>
        <taxon>Pseudomonadati</taxon>
        <taxon>Planctomycetota</taxon>
        <taxon>Planctomycetia</taxon>
        <taxon>Planctomycetales</taxon>
        <taxon>Planctomycetaceae</taxon>
        <taxon>Calycomorphotria</taxon>
    </lineage>
</organism>
<dbReference type="SUPFAM" id="SSF50891">
    <property type="entry name" value="Cyclophilin-like"/>
    <property type="match status" value="1"/>
</dbReference>
<dbReference type="InterPro" id="IPR044666">
    <property type="entry name" value="Cyclophilin_A-like"/>
</dbReference>
<dbReference type="InterPro" id="IPR011990">
    <property type="entry name" value="TPR-like_helical_dom_sf"/>
</dbReference>
<evidence type="ECO:0000259" key="4">
    <source>
        <dbReference type="PROSITE" id="PS50072"/>
    </source>
</evidence>
<evidence type="ECO:0000313" key="5">
    <source>
        <dbReference type="EMBL" id="QDT65000.1"/>
    </source>
</evidence>
<dbReference type="EC" id="5.2.1.8" evidence="1"/>
<dbReference type="GO" id="GO:0003755">
    <property type="term" value="F:peptidyl-prolyl cis-trans isomerase activity"/>
    <property type="evidence" value="ECO:0007669"/>
    <property type="project" value="UniProtKB-KW"/>
</dbReference>
<dbReference type="AlphaFoldDB" id="A0A517T9E4"/>
<accession>A0A517T9E4</accession>
<dbReference type="Gene3D" id="2.40.100.10">
    <property type="entry name" value="Cyclophilin-like"/>
    <property type="match status" value="1"/>
</dbReference>
<dbReference type="InterPro" id="IPR002130">
    <property type="entry name" value="Cyclophilin-type_PPIase_dom"/>
</dbReference>
<dbReference type="CDD" id="cd00317">
    <property type="entry name" value="cyclophilin"/>
    <property type="match status" value="1"/>
</dbReference>
<dbReference type="InterPro" id="IPR029000">
    <property type="entry name" value="Cyclophilin-like_dom_sf"/>
</dbReference>
<dbReference type="EMBL" id="CP036316">
    <property type="protein sequence ID" value="QDT65000.1"/>
    <property type="molecule type" value="Genomic_DNA"/>
</dbReference>
<dbReference type="PANTHER" id="PTHR45625">
    <property type="entry name" value="PEPTIDYL-PROLYL CIS-TRANS ISOMERASE-RELATED"/>
    <property type="match status" value="1"/>
</dbReference>
<dbReference type="KEGG" id="chya:V22_22460"/>
<name>A0A517T9E4_9PLAN</name>
<evidence type="ECO:0000313" key="6">
    <source>
        <dbReference type="Proteomes" id="UP000319976"/>
    </source>
</evidence>
<dbReference type="Gene3D" id="1.25.40.1040">
    <property type="match status" value="1"/>
</dbReference>
<keyword evidence="3 5" id="KW-0413">Isomerase</keyword>